<dbReference type="Pfam" id="PF01797">
    <property type="entry name" value="Y1_Tnp"/>
    <property type="match status" value="1"/>
</dbReference>
<dbReference type="Gene3D" id="3.30.70.1290">
    <property type="entry name" value="Transposase IS200-like"/>
    <property type="match status" value="1"/>
</dbReference>
<dbReference type="eggNOG" id="COG1943">
    <property type="taxonomic scope" value="Bacteria"/>
</dbReference>
<dbReference type="PANTHER" id="PTHR34322">
    <property type="entry name" value="TRANSPOSASE, Y1_TNP DOMAIN-CONTAINING"/>
    <property type="match status" value="1"/>
</dbReference>
<dbReference type="AlphaFoldDB" id="D5CS99"/>
<dbReference type="InterPro" id="IPR036515">
    <property type="entry name" value="Transposase_17_sf"/>
</dbReference>
<dbReference type="InterPro" id="IPR002686">
    <property type="entry name" value="Transposase_17"/>
</dbReference>
<name>D5CS99_SIDLE</name>
<protein>
    <recommendedName>
        <fullName evidence="2">Transposase IS200-like domain-containing protein</fullName>
    </recommendedName>
</protein>
<feature type="domain" description="Transposase IS200-like" evidence="2">
    <location>
        <begin position="9"/>
        <end position="124"/>
    </location>
</feature>
<proteinExistence type="predicted"/>
<dbReference type="GO" id="GO:0004803">
    <property type="term" value="F:transposase activity"/>
    <property type="evidence" value="ECO:0007669"/>
    <property type="project" value="InterPro"/>
</dbReference>
<dbReference type="GO" id="GO:0003677">
    <property type="term" value="F:DNA binding"/>
    <property type="evidence" value="ECO:0007669"/>
    <property type="project" value="InterPro"/>
</dbReference>
<dbReference type="KEGG" id="slt:Slit_1602"/>
<gene>
    <name evidence="3" type="ordered locus">Slit_1602</name>
</gene>
<organism evidence="3 4">
    <name type="scientific">Sideroxydans lithotrophicus (strain ES-1)</name>
    <dbReference type="NCBI Taxonomy" id="580332"/>
    <lineage>
        <taxon>Bacteria</taxon>
        <taxon>Pseudomonadati</taxon>
        <taxon>Pseudomonadota</taxon>
        <taxon>Betaproteobacteria</taxon>
        <taxon>Nitrosomonadales</taxon>
        <taxon>Gallionellaceae</taxon>
        <taxon>Sideroxydans</taxon>
    </lineage>
</organism>
<evidence type="ECO:0000256" key="1">
    <source>
        <dbReference type="SAM" id="MobiDB-lite"/>
    </source>
</evidence>
<dbReference type="STRING" id="580332.Slit_1602"/>
<dbReference type="Proteomes" id="UP000001625">
    <property type="component" value="Chromosome"/>
</dbReference>
<dbReference type="GO" id="GO:0006313">
    <property type="term" value="P:DNA transposition"/>
    <property type="evidence" value="ECO:0007669"/>
    <property type="project" value="InterPro"/>
</dbReference>
<evidence type="ECO:0000313" key="3">
    <source>
        <dbReference type="EMBL" id="ADE11835.1"/>
    </source>
</evidence>
<dbReference type="EMBL" id="CP001965">
    <property type="protein sequence ID" value="ADE11835.1"/>
    <property type="molecule type" value="Genomic_DNA"/>
</dbReference>
<dbReference type="SUPFAM" id="SSF143422">
    <property type="entry name" value="Transposase IS200-like"/>
    <property type="match status" value="1"/>
</dbReference>
<keyword evidence="4" id="KW-1185">Reference proteome</keyword>
<feature type="region of interest" description="Disordered" evidence="1">
    <location>
        <begin position="220"/>
        <end position="243"/>
    </location>
</feature>
<accession>D5CS99</accession>
<dbReference type="HOGENOM" id="CLU_068226_1_2_4"/>
<evidence type="ECO:0000313" key="4">
    <source>
        <dbReference type="Proteomes" id="UP000001625"/>
    </source>
</evidence>
<sequence>MPRRPRIRLAEVPQHIVQRGINRGPCFFAEEDYHCYLHWLQKSAGDWHCAIHAYVLMTNHVHLLVTSDRPDGIAKMMQSIGRRYVQYINRSYRRTGGLWEGRFKSSLVQAEDYLLTCMRYIELNPVRANMVNDPAQYRWSSYRHNGLGQTDERITPHSLYLALGKEETERLTEYRGLFRSELDDAAIADIRLALAQGQPLGSERFSEMMCAAVGVRRAQRKPGRPMVKRDQGERVEDQSDFGF</sequence>
<dbReference type="SMART" id="SM01321">
    <property type="entry name" value="Y1_Tnp"/>
    <property type="match status" value="1"/>
</dbReference>
<feature type="compositionally biased region" description="Basic and acidic residues" evidence="1">
    <location>
        <begin position="227"/>
        <end position="237"/>
    </location>
</feature>
<dbReference type="PANTHER" id="PTHR34322:SF2">
    <property type="entry name" value="TRANSPOSASE IS200-LIKE DOMAIN-CONTAINING PROTEIN"/>
    <property type="match status" value="1"/>
</dbReference>
<evidence type="ECO:0000259" key="2">
    <source>
        <dbReference type="SMART" id="SM01321"/>
    </source>
</evidence>
<reference evidence="3 4" key="1">
    <citation type="submission" date="2010-03" db="EMBL/GenBank/DDBJ databases">
        <title>Complete sequence of Sideroxydans lithotrophicus ES-1.</title>
        <authorList>
            <consortium name="US DOE Joint Genome Institute"/>
            <person name="Lucas S."/>
            <person name="Copeland A."/>
            <person name="Lapidus A."/>
            <person name="Cheng J.-F."/>
            <person name="Bruce D."/>
            <person name="Goodwin L."/>
            <person name="Pitluck S."/>
            <person name="Munk A.C."/>
            <person name="Detter J.C."/>
            <person name="Han C."/>
            <person name="Tapia R."/>
            <person name="Larimer F."/>
            <person name="Land M."/>
            <person name="Hauser L."/>
            <person name="Kyrpides N."/>
            <person name="Ivanova N."/>
            <person name="Emerson D."/>
            <person name="Woyke T."/>
        </authorList>
    </citation>
    <scope>NUCLEOTIDE SEQUENCE [LARGE SCALE GENOMIC DNA]</scope>
    <source>
        <strain evidence="3 4">ES-1</strain>
    </source>
</reference>
<dbReference type="OrthoDB" id="9814067at2"/>